<dbReference type="OrthoDB" id="10263978at2759"/>
<dbReference type="PANTHER" id="PTHR14222">
    <property type="entry name" value="CONDENSIN"/>
    <property type="match status" value="1"/>
</dbReference>
<reference evidence="10" key="1">
    <citation type="submission" date="2016-10" db="EMBL/GenBank/DDBJ databases">
        <authorList>
            <person name="Benchimol M."/>
            <person name="Almeida L.G."/>
            <person name="Vasconcelos A.T."/>
            <person name="Perreira-Neves A."/>
            <person name="Rosa I.A."/>
            <person name="Tasca T."/>
            <person name="Bogo M.R."/>
            <person name="de Souza W."/>
        </authorList>
    </citation>
    <scope>NUCLEOTIDE SEQUENCE [LARGE SCALE GENOMIC DNA]</scope>
    <source>
        <strain evidence="10">K</strain>
    </source>
</reference>
<dbReference type="GO" id="GO:0042393">
    <property type="term" value="F:histone binding"/>
    <property type="evidence" value="ECO:0007669"/>
    <property type="project" value="TreeGrafter"/>
</dbReference>
<dbReference type="RefSeq" id="XP_068360953.1">
    <property type="nucleotide sequence ID" value="XM_068503412.1"/>
</dbReference>
<evidence type="ECO:0000256" key="4">
    <source>
        <dbReference type="ARBA" id="ARBA00023067"/>
    </source>
</evidence>
<dbReference type="Gene3D" id="1.25.10.10">
    <property type="entry name" value="Leucine-rich Repeat Variant"/>
    <property type="match status" value="1"/>
</dbReference>
<keyword evidence="8" id="KW-1133">Transmembrane helix</keyword>
<keyword evidence="8" id="KW-0812">Transmembrane</keyword>
<keyword evidence="3" id="KW-0498">Mitosis</keyword>
<gene>
    <name evidence="10" type="ORF">TRFO_23856</name>
</gene>
<name>A0A1J4K8I9_9EUKA</name>
<evidence type="ECO:0000259" key="9">
    <source>
        <dbReference type="Pfam" id="PF12717"/>
    </source>
</evidence>
<evidence type="ECO:0000313" key="10">
    <source>
        <dbReference type="EMBL" id="OHT07817.1"/>
    </source>
</evidence>
<dbReference type="VEuPathDB" id="TrichDB:TRFO_23856"/>
<dbReference type="InterPro" id="IPR026971">
    <property type="entry name" value="CND1/NCAPD3"/>
</dbReference>
<dbReference type="GO" id="GO:0010032">
    <property type="term" value="P:meiotic chromosome condensation"/>
    <property type="evidence" value="ECO:0007669"/>
    <property type="project" value="TreeGrafter"/>
</dbReference>
<evidence type="ECO:0000313" key="11">
    <source>
        <dbReference type="Proteomes" id="UP000179807"/>
    </source>
</evidence>
<dbReference type="EMBL" id="MLAK01000685">
    <property type="protein sequence ID" value="OHT07817.1"/>
    <property type="molecule type" value="Genomic_DNA"/>
</dbReference>
<dbReference type="GO" id="GO:0005634">
    <property type="term" value="C:nucleus"/>
    <property type="evidence" value="ECO:0007669"/>
    <property type="project" value="UniProtKB-SubCell"/>
</dbReference>
<evidence type="ECO:0000256" key="5">
    <source>
        <dbReference type="ARBA" id="ARBA00023242"/>
    </source>
</evidence>
<evidence type="ECO:0000256" key="3">
    <source>
        <dbReference type="ARBA" id="ARBA00022776"/>
    </source>
</evidence>
<keyword evidence="5" id="KW-0539">Nucleus</keyword>
<evidence type="ECO:0000256" key="6">
    <source>
        <dbReference type="ARBA" id="ARBA00023306"/>
    </source>
</evidence>
<evidence type="ECO:0000256" key="2">
    <source>
        <dbReference type="ARBA" id="ARBA00022618"/>
    </source>
</evidence>
<protein>
    <recommendedName>
        <fullName evidence="9">Condensin complex subunit 1 C-terminal domain-containing protein</fullName>
    </recommendedName>
</protein>
<evidence type="ECO:0000256" key="1">
    <source>
        <dbReference type="ARBA" id="ARBA00004123"/>
    </source>
</evidence>
<dbReference type="GO" id="GO:0051301">
    <property type="term" value="P:cell division"/>
    <property type="evidence" value="ECO:0007669"/>
    <property type="project" value="UniProtKB-KW"/>
</dbReference>
<dbReference type="InterPro" id="IPR011989">
    <property type="entry name" value="ARM-like"/>
</dbReference>
<dbReference type="GO" id="GO:0000779">
    <property type="term" value="C:condensed chromosome, centromeric region"/>
    <property type="evidence" value="ECO:0007669"/>
    <property type="project" value="TreeGrafter"/>
</dbReference>
<keyword evidence="6" id="KW-0131">Cell cycle</keyword>
<comment type="caution">
    <text evidence="10">The sequence shown here is derived from an EMBL/GenBank/DDBJ whole genome shotgun (WGS) entry which is preliminary data.</text>
</comment>
<comment type="subcellular location">
    <subcellularLocation>
        <location evidence="1">Nucleus</location>
    </subcellularLocation>
</comment>
<accession>A0A1J4K8I9</accession>
<keyword evidence="8" id="KW-0472">Membrane</keyword>
<feature type="region of interest" description="Disordered" evidence="7">
    <location>
        <begin position="1085"/>
        <end position="1128"/>
    </location>
</feature>
<dbReference type="InterPro" id="IPR016024">
    <property type="entry name" value="ARM-type_fold"/>
</dbReference>
<keyword evidence="4" id="KW-0226">DNA condensation</keyword>
<evidence type="ECO:0000256" key="7">
    <source>
        <dbReference type="SAM" id="MobiDB-lite"/>
    </source>
</evidence>
<keyword evidence="11" id="KW-1185">Reference proteome</keyword>
<dbReference type="GeneID" id="94838116"/>
<dbReference type="InterPro" id="IPR032682">
    <property type="entry name" value="Cnd1_C"/>
</dbReference>
<dbReference type="PANTHER" id="PTHR14222:SF1">
    <property type="entry name" value="CONDENSIN-2 COMPLEX SUBUNIT D3"/>
    <property type="match status" value="1"/>
</dbReference>
<dbReference type="AlphaFoldDB" id="A0A1J4K8I9"/>
<keyword evidence="2" id="KW-0132">Cell division</keyword>
<feature type="transmembrane region" description="Helical" evidence="8">
    <location>
        <begin position="105"/>
        <end position="123"/>
    </location>
</feature>
<sequence>MVDNLVDEAVSIMEMLHVFSYDDDIIDSVMRNQAYEPDDTFLEYMGETVNSLKDIERLIEILCILREKNSQEALWDRISSQGKSPAAFQALCFGLMENSGKPKQVGVILYVTLLGLNALNLLWNPIIFNNILSIMIAASQAIETPKVIGEEEKYCIHLTAKALKMLSFSLNRSFLNLAGSDVVIALIEISMKMLTIYQKELEKYSQKLAPAALQFLNAASETNLLYILPFLVLGLVLDFLPAGKTVTNKISQIRDTLLQFSKDHLSNKTDLLILLIKHVFTRSPERAAVRENSAIVVHSLIKYLDDPQQMINFLLQTAKAQKASYRSLSLDLFRLFINDEDGFLTDEIEIEMVDRMKCGINDTVPSVRASAINAITSLIPKADDRVLAAIGLNDDRLIASIDKRIRDEKLVVRKATLRLIQAMIFRSETPDFFLFTLIAARVRDRSVTMRQEAATILTKCLPTFNFPKRLITIWFDSILPLALDTDTRTQDFALKLIDSQFLQPMCTEVGVEMAKCLSDEYRDILLRVFMVYRQKSINLSPFCRTLQKKLSETCDSMLWKIADILLSVVPEHFHKKYIEFWCSRDLFPIEYLLIVGKLHLANKDIITDCLEYLKSIPALAHQESTNKNYSFKTINAYVQIIVNQTCQDKNEITASIEQIVDSATKLINSTVSDSALTQQKLLNLVPSIYLVGELIALLKNANDFNFTGLQILIGAKLPNKLDIPSRVRAISCVSIGKLCLGRRDITNSFVAAFAHILHNSIDPVIKCNCLIVLCDLCVKYTATVDSYVMDMSGCFADPSPVVRRQALLIMTRLIAEDYVKMKPLLFFRYVFSLVDPDVYVSQFAQSCLFDVLNEKDNKLLAQHFIDALFYFNDHIDILSLNEDSESHSVFRISSKARRVKAYRLMIERMGNGTLFELLQASCVKSLQSFLDGTMDIEDGESLLSDTFDVMMMIEDVMEAVNITEANVDDPKGEHIVEQSRIYMSMIHDHLIKRVLPILNQMHRYLRDAKSPLQSELRRFFRKLCQKHPNLLDELQKQEPILAAELEHDIAMTQTPDLDFSQPSSPIHKTPFRSPLLSKIAKTPTNTMVAPSGSQSPLSILSQTDLSQADNEDGHSQKRPPIPFRLDDE</sequence>
<evidence type="ECO:0000256" key="8">
    <source>
        <dbReference type="SAM" id="Phobius"/>
    </source>
</evidence>
<dbReference type="GO" id="GO:0000796">
    <property type="term" value="C:condensin complex"/>
    <property type="evidence" value="ECO:0007669"/>
    <property type="project" value="TreeGrafter"/>
</dbReference>
<feature type="domain" description="Condensin complex subunit 1 C-terminal" evidence="9">
    <location>
        <begin position="764"/>
        <end position="877"/>
    </location>
</feature>
<organism evidence="10 11">
    <name type="scientific">Tritrichomonas foetus</name>
    <dbReference type="NCBI Taxonomy" id="1144522"/>
    <lineage>
        <taxon>Eukaryota</taxon>
        <taxon>Metamonada</taxon>
        <taxon>Parabasalia</taxon>
        <taxon>Tritrichomonadida</taxon>
        <taxon>Tritrichomonadidae</taxon>
        <taxon>Tritrichomonas</taxon>
    </lineage>
</organism>
<proteinExistence type="predicted"/>
<dbReference type="SUPFAM" id="SSF48371">
    <property type="entry name" value="ARM repeat"/>
    <property type="match status" value="1"/>
</dbReference>
<dbReference type="GO" id="GO:0007076">
    <property type="term" value="P:mitotic chromosome condensation"/>
    <property type="evidence" value="ECO:0007669"/>
    <property type="project" value="InterPro"/>
</dbReference>
<feature type="compositionally biased region" description="Polar residues" evidence="7">
    <location>
        <begin position="1085"/>
        <end position="1108"/>
    </location>
</feature>
<dbReference type="Proteomes" id="UP000179807">
    <property type="component" value="Unassembled WGS sequence"/>
</dbReference>
<dbReference type="Pfam" id="PF12717">
    <property type="entry name" value="Cnd1"/>
    <property type="match status" value="1"/>
</dbReference>